<dbReference type="AlphaFoldDB" id="A0A217ECU9"/>
<dbReference type="PANTHER" id="PTHR11384:SF59">
    <property type="entry name" value="LYSOSOMAL COBALAMIN TRANSPORTER ABCD4"/>
    <property type="match status" value="1"/>
</dbReference>
<proteinExistence type="predicted"/>
<dbReference type="PANTHER" id="PTHR11384">
    <property type="entry name" value="ATP-BINDING CASSETTE, SUB-FAMILY D MEMBER"/>
    <property type="match status" value="1"/>
</dbReference>
<organism evidence="6 7">
    <name type="scientific">Acinetobacter apis</name>
    <dbReference type="NCBI Taxonomy" id="1229165"/>
    <lineage>
        <taxon>Bacteria</taxon>
        <taxon>Pseudomonadati</taxon>
        <taxon>Pseudomonadota</taxon>
        <taxon>Gammaproteobacteria</taxon>
        <taxon>Moraxellales</taxon>
        <taxon>Moraxellaceae</taxon>
        <taxon>Acinetobacter</taxon>
    </lineage>
</organism>
<name>A0A217ECU9_9GAMM</name>
<evidence type="ECO:0000256" key="1">
    <source>
        <dbReference type="ARBA" id="ARBA00022448"/>
    </source>
</evidence>
<feature type="transmembrane region" description="Helical" evidence="5">
    <location>
        <begin position="209"/>
        <end position="228"/>
    </location>
</feature>
<gene>
    <name evidence="6" type="ORF">SAMN05444584_0268</name>
</gene>
<dbReference type="InterPro" id="IPR050835">
    <property type="entry name" value="ABC_transporter_sub-D"/>
</dbReference>
<evidence type="ECO:0000313" key="6">
    <source>
        <dbReference type="EMBL" id="SNQ28349.1"/>
    </source>
</evidence>
<feature type="transmembrane region" description="Helical" evidence="5">
    <location>
        <begin position="144"/>
        <end position="168"/>
    </location>
</feature>
<keyword evidence="2 5" id="KW-0812">Transmembrane</keyword>
<dbReference type="GO" id="GO:0016020">
    <property type="term" value="C:membrane"/>
    <property type="evidence" value="ECO:0007669"/>
    <property type="project" value="InterPro"/>
</dbReference>
<protein>
    <submittedName>
        <fullName evidence="6">Peptide/bleomycin uptake transporter</fullName>
    </submittedName>
</protein>
<feature type="transmembrane region" description="Helical" evidence="5">
    <location>
        <begin position="248"/>
        <end position="269"/>
    </location>
</feature>
<feature type="transmembrane region" description="Helical" evidence="5">
    <location>
        <begin position="337"/>
        <end position="356"/>
    </location>
</feature>
<dbReference type="EMBL" id="FZLN01000001">
    <property type="protein sequence ID" value="SNQ28349.1"/>
    <property type="molecule type" value="Genomic_DNA"/>
</dbReference>
<feature type="transmembrane region" description="Helical" evidence="5">
    <location>
        <begin position="313"/>
        <end position="331"/>
    </location>
</feature>
<dbReference type="OrthoDB" id="8233587at2"/>
<reference evidence="7" key="1">
    <citation type="submission" date="2017-06" db="EMBL/GenBank/DDBJ databases">
        <authorList>
            <person name="Varghese N."/>
            <person name="Submissions S."/>
        </authorList>
    </citation>
    <scope>NUCLEOTIDE SEQUENCE [LARGE SCALE GENOMIC DNA]</scope>
    <source>
        <strain evidence="7">ANC 5114</strain>
    </source>
</reference>
<dbReference type="NCBIfam" id="NF008306">
    <property type="entry name" value="PRK11098.1"/>
    <property type="match status" value="1"/>
</dbReference>
<evidence type="ECO:0000256" key="2">
    <source>
        <dbReference type="ARBA" id="ARBA00022692"/>
    </source>
</evidence>
<dbReference type="GO" id="GO:0015833">
    <property type="term" value="P:peptide transport"/>
    <property type="evidence" value="ECO:0007669"/>
    <property type="project" value="InterPro"/>
</dbReference>
<dbReference type="GO" id="GO:1904680">
    <property type="term" value="F:peptide transmembrane transporter activity"/>
    <property type="evidence" value="ECO:0007669"/>
    <property type="project" value="InterPro"/>
</dbReference>
<evidence type="ECO:0000256" key="3">
    <source>
        <dbReference type="ARBA" id="ARBA00022989"/>
    </source>
</evidence>
<feature type="transmembrane region" description="Helical" evidence="5">
    <location>
        <begin position="12"/>
        <end position="30"/>
    </location>
</feature>
<keyword evidence="3 5" id="KW-1133">Transmembrane helix</keyword>
<keyword evidence="4 5" id="KW-0472">Membrane</keyword>
<dbReference type="Pfam" id="PF05992">
    <property type="entry name" value="SbmA_BacA"/>
    <property type="match status" value="1"/>
</dbReference>
<sequence>MFKSFFPSPFWFFLSGVLWSTLAVVLWYIGGGSHFGEYIGFPIGYANQKVPMGISKFVHLTYIWTYIWFLIFVALFTLFWRIKANHPWQWWSITGTIFILFNIWIGVQVTITLNEWYGPFWDLVQQMLSNQGGHIGELYQSILVFLYIAMLAVTVGVINSFFVSHYIFRWRKAMTDYYTAHWHTLRHIEGASQRVQEDTMRFATIMEGLGVTFIRSIMTLFAFLPLLFELSKHVPILPFIGEVSHALVWAAIGWAVFGTVLLVVTGFKLPGLEFNNQKVEAAFRKELVYGEDDATRAQPIVIDDLFGRLSLNYFKLYFHYAYFNLISSWYIQLDNIFSLVILFPAIATGTMTLGLVNQIRNVFNKVTTAFQYLIDSWKVIIELISIRKRLKQFESTLSEIYES</sequence>
<evidence type="ECO:0000256" key="5">
    <source>
        <dbReference type="SAM" id="Phobius"/>
    </source>
</evidence>
<evidence type="ECO:0000256" key="4">
    <source>
        <dbReference type="ARBA" id="ARBA00023136"/>
    </source>
</evidence>
<dbReference type="RefSeq" id="WP_088822349.1">
    <property type="nucleotide sequence ID" value="NZ_FZLN01000001.1"/>
</dbReference>
<keyword evidence="7" id="KW-1185">Reference proteome</keyword>
<accession>A0A217ECU9</accession>
<keyword evidence="1" id="KW-0813">Transport</keyword>
<evidence type="ECO:0000313" key="7">
    <source>
        <dbReference type="Proteomes" id="UP000243463"/>
    </source>
</evidence>
<dbReference type="Proteomes" id="UP000243463">
    <property type="component" value="Unassembled WGS sequence"/>
</dbReference>
<feature type="transmembrane region" description="Helical" evidence="5">
    <location>
        <begin position="57"/>
        <end position="78"/>
    </location>
</feature>
<feature type="transmembrane region" description="Helical" evidence="5">
    <location>
        <begin position="90"/>
        <end position="111"/>
    </location>
</feature>
<dbReference type="InterPro" id="IPR009248">
    <property type="entry name" value="SbmA_BacA"/>
</dbReference>